<proteinExistence type="predicted"/>
<evidence type="ECO:0000313" key="3">
    <source>
        <dbReference type="Proteomes" id="UP001249851"/>
    </source>
</evidence>
<sequence>MGSNNCVHGRYKLSKFNDHQSPYQELGNIYPPNIDCFSTMQVSNRSLLIAVLFGATVAKPTYELFKLQKRCARLILDSPRDARSYDNFQKLKWLPVDQLFKLNKIGLLKKVIDEGHEGEYVIKKKHSDCTRGRKYASKSPPAKTDSATTRRNLRKTPINKKNTVWLNIENVFHNI</sequence>
<dbReference type="Proteomes" id="UP001249851">
    <property type="component" value="Unassembled WGS sequence"/>
</dbReference>
<evidence type="ECO:0000256" key="1">
    <source>
        <dbReference type="SAM" id="MobiDB-lite"/>
    </source>
</evidence>
<keyword evidence="3" id="KW-1185">Reference proteome</keyword>
<organism evidence="2 3">
    <name type="scientific">Acropora cervicornis</name>
    <name type="common">Staghorn coral</name>
    <dbReference type="NCBI Taxonomy" id="6130"/>
    <lineage>
        <taxon>Eukaryota</taxon>
        <taxon>Metazoa</taxon>
        <taxon>Cnidaria</taxon>
        <taxon>Anthozoa</taxon>
        <taxon>Hexacorallia</taxon>
        <taxon>Scleractinia</taxon>
        <taxon>Astrocoeniina</taxon>
        <taxon>Acroporidae</taxon>
        <taxon>Acropora</taxon>
    </lineage>
</organism>
<reference evidence="2" key="1">
    <citation type="journal article" date="2023" name="G3 (Bethesda)">
        <title>Whole genome assembly and annotation of the endangered Caribbean coral Acropora cervicornis.</title>
        <authorList>
            <person name="Selwyn J.D."/>
            <person name="Vollmer S.V."/>
        </authorList>
    </citation>
    <scope>NUCLEOTIDE SEQUENCE</scope>
    <source>
        <strain evidence="2">K2</strain>
    </source>
</reference>
<dbReference type="EMBL" id="JARQWQ010000063">
    <property type="protein sequence ID" value="KAK2555392.1"/>
    <property type="molecule type" value="Genomic_DNA"/>
</dbReference>
<gene>
    <name evidence="2" type="ORF">P5673_023033</name>
</gene>
<name>A0AAD9UZE2_ACRCE</name>
<protein>
    <submittedName>
        <fullName evidence="2">Uncharacterized protein</fullName>
    </submittedName>
</protein>
<accession>A0AAD9UZE2</accession>
<feature type="region of interest" description="Disordered" evidence="1">
    <location>
        <begin position="131"/>
        <end position="154"/>
    </location>
</feature>
<dbReference type="AlphaFoldDB" id="A0AAD9UZE2"/>
<reference evidence="2" key="2">
    <citation type="journal article" date="2023" name="Science">
        <title>Genomic signatures of disease resistance in endangered staghorn corals.</title>
        <authorList>
            <person name="Vollmer S.V."/>
            <person name="Selwyn J.D."/>
            <person name="Despard B.A."/>
            <person name="Roesel C.L."/>
        </authorList>
    </citation>
    <scope>NUCLEOTIDE SEQUENCE</scope>
    <source>
        <strain evidence="2">K2</strain>
    </source>
</reference>
<comment type="caution">
    <text evidence="2">The sequence shown here is derived from an EMBL/GenBank/DDBJ whole genome shotgun (WGS) entry which is preliminary data.</text>
</comment>
<evidence type="ECO:0000313" key="2">
    <source>
        <dbReference type="EMBL" id="KAK2555392.1"/>
    </source>
</evidence>